<dbReference type="InterPro" id="IPR002737">
    <property type="entry name" value="MEMO1_fam"/>
</dbReference>
<dbReference type="Gene3D" id="3.40.830.10">
    <property type="entry name" value="LigB-like"/>
    <property type="match status" value="1"/>
</dbReference>
<dbReference type="SUPFAM" id="SSF53213">
    <property type="entry name" value="LigB-like"/>
    <property type="match status" value="1"/>
</dbReference>
<comment type="caution">
    <text evidence="3">The sequence shown here is derived from an EMBL/GenBank/DDBJ whole genome shotgun (WGS) entry which is preliminary data.</text>
</comment>
<dbReference type="EMBL" id="QEFP02000007">
    <property type="protein sequence ID" value="MCC5447060.1"/>
    <property type="molecule type" value="Genomic_DNA"/>
</dbReference>
<accession>A0A2T9WLI7</accession>
<dbReference type="AlphaFoldDB" id="A0A2T9WLI7"/>
<reference evidence="2" key="3">
    <citation type="submission" date="2017-05" db="EMBL/GenBank/DDBJ databases">
        <authorList>
            <person name="Munson-Mcgee J.H."/>
        </authorList>
    </citation>
    <scope>NUCLEOTIDE SEQUENCE</scope>
    <source>
        <strain evidence="2">SCGC AB-777_F03</strain>
    </source>
</reference>
<gene>
    <name evidence="3" type="primary">amrB</name>
    <name evidence="2" type="ORF">DDW03_001425</name>
    <name evidence="3" type="ORF">DDW03_01195</name>
</gene>
<reference evidence="3" key="1">
    <citation type="journal article" date="2015" name="Appl. Environ. Microbiol.">
        <title>Nanoarchaeota, Their Sulfolobales Host, and Nanoarchaeota Virus Distribution across Yellowstone National Park Hot Springs.</title>
        <authorList>
            <person name="Munson-McGee J.H."/>
            <person name="Field E.K."/>
            <person name="Bateson M."/>
            <person name="Rooney C."/>
            <person name="Stepanauskas R."/>
            <person name="Young M.J."/>
        </authorList>
    </citation>
    <scope>NUCLEOTIDE SEQUENCE [LARGE SCALE GENOMIC DNA]</scope>
    <source>
        <strain evidence="3">SCGC AB-777_F03</strain>
    </source>
</reference>
<dbReference type="NCBIfam" id="TIGR04336">
    <property type="entry name" value="AmmeMemoSam_B"/>
    <property type="match status" value="1"/>
</dbReference>
<name>A0A2T9WLI7_NANST</name>
<reference evidence="2" key="4">
    <citation type="submission" date="2021-11" db="EMBL/GenBank/DDBJ databases">
        <authorList>
            <person name="Munson-Mcgee J."/>
            <person name="Field E."/>
            <person name="Bateson M."/>
            <person name="Rooney C."/>
            <person name="Stepanauskas R."/>
            <person name="Young M."/>
        </authorList>
    </citation>
    <scope>NUCLEOTIDE SEQUENCE</scope>
    <source>
        <strain evidence="2">SCGC AB-777_F03</strain>
    </source>
</reference>
<comment type="similarity">
    <text evidence="1">Belongs to the MEMO1 family.</text>
</comment>
<sequence>MQFMKAKGFYSFDSSDLLSQIEQYFMDKRYGPGYIPKNIKKEKNIISGIVPHASYEYLLPVSIKLYKELYENFDFDTIIIIGPNHYNVGQKINLIIDDWYTPFGIIKTDVEFARKILNNYDSYENPILPRYEYSIEVQLPILRYLFKDKVKIVPIIVKDVELEMIKDFVKLLKELSRELNRKIVLISTGNLYHHGEFYGNIIYKEKISENVKKESEKIIEYILNLDSEKLYKLEIDSKIFCGKYPFLFFIEYTKLYKGKIELINHILSSEINKDEKNVVDYASLLSYKSLKK</sequence>
<dbReference type="PANTHER" id="PTHR11060:SF0">
    <property type="entry name" value="PROTEIN MEMO1"/>
    <property type="match status" value="1"/>
</dbReference>
<dbReference type="CDD" id="cd07361">
    <property type="entry name" value="MEMO_like"/>
    <property type="match status" value="1"/>
</dbReference>
<dbReference type="Pfam" id="PF01875">
    <property type="entry name" value="Memo"/>
    <property type="match status" value="1"/>
</dbReference>
<evidence type="ECO:0000313" key="3">
    <source>
        <dbReference type="EMBL" id="PVU68698.1"/>
    </source>
</evidence>
<evidence type="ECO:0000313" key="2">
    <source>
        <dbReference type="EMBL" id="MCC5447060.1"/>
    </source>
</evidence>
<dbReference type="RefSeq" id="WP_228615288.1">
    <property type="nucleotide sequence ID" value="NZ_QEFP02000007.1"/>
</dbReference>
<dbReference type="EMBL" id="QEFP01000004">
    <property type="protein sequence ID" value="PVU68698.1"/>
    <property type="molecule type" value="Genomic_DNA"/>
</dbReference>
<dbReference type="PANTHER" id="PTHR11060">
    <property type="entry name" value="PROTEIN MEMO1"/>
    <property type="match status" value="1"/>
</dbReference>
<proteinExistence type="inferred from homology"/>
<dbReference type="Proteomes" id="UP000245509">
    <property type="component" value="Unassembled WGS sequence"/>
</dbReference>
<reference evidence="3" key="2">
    <citation type="submission" date="2017-05" db="EMBL/GenBank/DDBJ databases">
        <authorList>
            <person name="Song R."/>
            <person name="Chenine A.L."/>
            <person name="Ruprecht R.M."/>
        </authorList>
    </citation>
    <scope>NUCLEOTIDE SEQUENCE</scope>
    <source>
        <strain evidence="3">SCGC AB-777_F03</strain>
    </source>
</reference>
<evidence type="ECO:0000256" key="1">
    <source>
        <dbReference type="ARBA" id="ARBA00006315"/>
    </source>
</evidence>
<protein>
    <submittedName>
        <fullName evidence="3">AmmeMemoRadiSam system protein B</fullName>
    </submittedName>
</protein>
<organism evidence="3">
    <name type="scientific">Nanobsidianus stetteri</name>
    <dbReference type="NCBI Taxonomy" id="1294122"/>
    <lineage>
        <taxon>Archaea</taxon>
        <taxon>Nanobdellota</taxon>
        <taxon>Candidatus Nanoarchaeia</taxon>
        <taxon>Nanoarchaeales</taxon>
        <taxon>Nanopusillaceae</taxon>
        <taxon>Candidatus Nanobsidianus</taxon>
    </lineage>
</organism>